<sequence>MFEEETKKVVIKDFFKRSVIINELDEALKFKPNSLIGIDQISSEKLIEHNIINIEALAKVPLDNLPKIEEVPINILTKWVKIAQVLEFKKVLKNNNIKLLDKL</sequence>
<dbReference type="EMBL" id="BARU01008887">
    <property type="protein sequence ID" value="GAH45920.1"/>
    <property type="molecule type" value="Genomic_DNA"/>
</dbReference>
<proteinExistence type="predicted"/>
<dbReference type="SUPFAM" id="SSF47794">
    <property type="entry name" value="Rad51 N-terminal domain-like"/>
    <property type="match status" value="1"/>
</dbReference>
<gene>
    <name evidence="1" type="ORF">S03H2_17265</name>
</gene>
<dbReference type="AlphaFoldDB" id="X1GM40"/>
<accession>X1GM40</accession>
<evidence type="ECO:0000313" key="1">
    <source>
        <dbReference type="EMBL" id="GAH45920.1"/>
    </source>
</evidence>
<protein>
    <recommendedName>
        <fullName evidence="2">DUF4332 domain-containing protein</fullName>
    </recommendedName>
</protein>
<dbReference type="GO" id="GO:0000166">
    <property type="term" value="F:nucleotide binding"/>
    <property type="evidence" value="ECO:0007669"/>
    <property type="project" value="InterPro"/>
</dbReference>
<name>X1GM40_9ZZZZ</name>
<reference evidence="1" key="1">
    <citation type="journal article" date="2014" name="Front. Microbiol.">
        <title>High frequency of phylogenetically diverse reductive dehalogenase-homologous genes in deep subseafloor sedimentary metagenomes.</title>
        <authorList>
            <person name="Kawai M."/>
            <person name="Futagami T."/>
            <person name="Toyoda A."/>
            <person name="Takaki Y."/>
            <person name="Nishi S."/>
            <person name="Hori S."/>
            <person name="Arai W."/>
            <person name="Tsubouchi T."/>
            <person name="Morono Y."/>
            <person name="Uchiyama I."/>
            <person name="Ito T."/>
            <person name="Fujiyama A."/>
            <person name="Inagaki F."/>
            <person name="Takami H."/>
        </authorList>
    </citation>
    <scope>NUCLEOTIDE SEQUENCE</scope>
    <source>
        <strain evidence="1">Expedition CK06-06</strain>
    </source>
</reference>
<evidence type="ECO:0008006" key="2">
    <source>
        <dbReference type="Google" id="ProtNLM"/>
    </source>
</evidence>
<organism evidence="1">
    <name type="scientific">marine sediment metagenome</name>
    <dbReference type="NCBI Taxonomy" id="412755"/>
    <lineage>
        <taxon>unclassified sequences</taxon>
        <taxon>metagenomes</taxon>
        <taxon>ecological metagenomes</taxon>
    </lineage>
</organism>
<dbReference type="InterPro" id="IPR010995">
    <property type="entry name" value="DNA_repair_Rad51/TF_NusA_a-hlx"/>
</dbReference>
<comment type="caution">
    <text evidence="1">The sequence shown here is derived from an EMBL/GenBank/DDBJ whole genome shotgun (WGS) entry which is preliminary data.</text>
</comment>